<proteinExistence type="predicted"/>
<sequence>MKADKQSASSIFFTSIGTASTIPITIPTAIVNTVSGCSSLTSIELPNSIVSINPYTFRDCKKLSSIILPKSITFIGKEAFDNCANNAYVTVNVSNPSKITLGTSVFKNVSTNNCSLYVPFGSKELYATAEQWKAFGNIVEMPESTEPDMSDQPTEKCATPVITLHGNELVVTCATENARIRTTITSDDMTKVTHQSGEVFSLAGLYLVTSYAKASGKEQSELATAVLVWSKAADMETGVDAIDMNTDRALLIRSVGENIEIAGTSADETISLYNISGQQLYMGKSTTNATTIPVALTHGEVYIIKVGEQSIKYKF</sequence>
<keyword evidence="2" id="KW-1185">Reference proteome</keyword>
<evidence type="ECO:0000313" key="2">
    <source>
        <dbReference type="Proteomes" id="UP000308886"/>
    </source>
</evidence>
<protein>
    <submittedName>
        <fullName evidence="1">Uncharacterized protein</fullName>
    </submittedName>
</protein>
<evidence type="ECO:0000313" key="1">
    <source>
        <dbReference type="EMBL" id="TGX82207.1"/>
    </source>
</evidence>
<dbReference type="Proteomes" id="UP000308886">
    <property type="component" value="Unassembled WGS sequence"/>
</dbReference>
<name>A0AC61QRD1_9BACT</name>
<organism evidence="1 2">
    <name type="scientific">Palleniella muris</name>
    <dbReference type="NCBI Taxonomy" id="3038145"/>
    <lineage>
        <taxon>Bacteria</taxon>
        <taxon>Pseudomonadati</taxon>
        <taxon>Bacteroidota</taxon>
        <taxon>Bacteroidia</taxon>
        <taxon>Bacteroidales</taxon>
        <taxon>Prevotellaceae</taxon>
        <taxon>Palleniella</taxon>
    </lineage>
</organism>
<comment type="caution">
    <text evidence="1">The sequence shown here is derived from an EMBL/GenBank/DDBJ whole genome shotgun (WGS) entry which is preliminary data.</text>
</comment>
<gene>
    <name evidence="1" type="ORF">E5358_07850</name>
</gene>
<dbReference type="EMBL" id="SRZC01000011">
    <property type="protein sequence ID" value="TGX82207.1"/>
    <property type="molecule type" value="Genomic_DNA"/>
</dbReference>
<reference evidence="1" key="1">
    <citation type="submission" date="2019-04" db="EMBL/GenBank/DDBJ databases">
        <title>Microbes associate with the intestines of laboratory mice.</title>
        <authorList>
            <person name="Navarre W."/>
            <person name="Wong E."/>
            <person name="Huang K."/>
            <person name="Tropini C."/>
            <person name="Ng K."/>
            <person name="Yu B."/>
        </authorList>
    </citation>
    <scope>NUCLEOTIDE SEQUENCE</scope>
    <source>
        <strain evidence="1">NM73_A23</strain>
    </source>
</reference>
<accession>A0AC61QRD1</accession>